<gene>
    <name evidence="2" type="ORF">D5F01_LYC19997</name>
</gene>
<dbReference type="Proteomes" id="UP000424527">
    <property type="component" value="Unassembled WGS sequence"/>
</dbReference>
<evidence type="ECO:0000313" key="2">
    <source>
        <dbReference type="EMBL" id="KAE8282586.1"/>
    </source>
</evidence>
<dbReference type="EMBL" id="REGW02000019">
    <property type="protein sequence ID" value="KAE8282586.1"/>
    <property type="molecule type" value="Genomic_DNA"/>
</dbReference>
<keyword evidence="3" id="KW-1185">Reference proteome</keyword>
<evidence type="ECO:0000256" key="1">
    <source>
        <dbReference type="SAM" id="MobiDB-lite"/>
    </source>
</evidence>
<organism evidence="2 3">
    <name type="scientific">Larimichthys crocea</name>
    <name type="common">Large yellow croaker</name>
    <name type="synonym">Pseudosciaena crocea</name>
    <dbReference type="NCBI Taxonomy" id="215358"/>
    <lineage>
        <taxon>Eukaryota</taxon>
        <taxon>Metazoa</taxon>
        <taxon>Chordata</taxon>
        <taxon>Craniata</taxon>
        <taxon>Vertebrata</taxon>
        <taxon>Euteleostomi</taxon>
        <taxon>Actinopterygii</taxon>
        <taxon>Neopterygii</taxon>
        <taxon>Teleostei</taxon>
        <taxon>Neoteleostei</taxon>
        <taxon>Acanthomorphata</taxon>
        <taxon>Eupercaria</taxon>
        <taxon>Sciaenidae</taxon>
        <taxon>Larimichthys</taxon>
    </lineage>
</organism>
<comment type="caution">
    <text evidence="2">The sequence shown here is derived from an EMBL/GenBank/DDBJ whole genome shotgun (WGS) entry which is preliminary data.</text>
</comment>
<evidence type="ECO:0000313" key="3">
    <source>
        <dbReference type="Proteomes" id="UP000424527"/>
    </source>
</evidence>
<accession>A0A6G0HUD5</accession>
<sequence length="251" mass="27731">MFHYTQGQTQFVHRRDNGGKYSHGQGRGSEVTGQSEVRDEGQRSQESQRSGTRVRGHRTARGQGRGSEVTGQPEVRDEGQRGQGRGSEVTGQSEVRDEGQRSQESQRSGTRVRGHRTVRGQGRGSEVRGQSEVRDEGQRSQDSQRSGTRVRDEGQRSGTRVRDEGTNVTQSEDPEQNRVLILKGADQVSMWTVRPVRLALVPKAQKPTCSLEDAVTSCFCRTGQTLVVLKVHGSTVDGPSSYPVQSRRLGF</sequence>
<feature type="compositionally biased region" description="Basic and acidic residues" evidence="1">
    <location>
        <begin position="149"/>
        <end position="165"/>
    </location>
</feature>
<feature type="region of interest" description="Disordered" evidence="1">
    <location>
        <begin position="1"/>
        <end position="175"/>
    </location>
</feature>
<proteinExistence type="predicted"/>
<protein>
    <submittedName>
        <fullName evidence="2">Uncharacterized protein</fullName>
    </submittedName>
</protein>
<dbReference type="AlphaFoldDB" id="A0A6G0HUD5"/>
<name>A0A6G0HUD5_LARCR</name>
<feature type="compositionally biased region" description="Polar residues" evidence="1">
    <location>
        <begin position="1"/>
        <end position="11"/>
    </location>
</feature>
<feature type="compositionally biased region" description="Basic and acidic residues" evidence="1">
    <location>
        <begin position="125"/>
        <end position="139"/>
    </location>
</feature>
<reference evidence="2 3" key="1">
    <citation type="submission" date="2019-07" db="EMBL/GenBank/DDBJ databases">
        <title>Chromosome genome assembly for large yellow croaker.</title>
        <authorList>
            <person name="Xiao S."/>
        </authorList>
    </citation>
    <scope>NUCLEOTIDE SEQUENCE [LARGE SCALE GENOMIC DNA]</scope>
    <source>
        <strain evidence="2">JMULYC20181020</strain>
        <tissue evidence="2">Muscle</tissue>
    </source>
</reference>